<organism evidence="1 2">
    <name type="scientific">Algoriphagus winogradskyi</name>
    <dbReference type="NCBI Taxonomy" id="237017"/>
    <lineage>
        <taxon>Bacteria</taxon>
        <taxon>Pseudomonadati</taxon>
        <taxon>Bacteroidota</taxon>
        <taxon>Cytophagia</taxon>
        <taxon>Cytophagales</taxon>
        <taxon>Cyclobacteriaceae</taxon>
        <taxon>Algoriphagus</taxon>
    </lineage>
</organism>
<gene>
    <name evidence="1" type="ORF">SAMN06265367_110111</name>
</gene>
<accession>A0ABY1PIG0</accession>
<keyword evidence="2" id="KW-1185">Reference proteome</keyword>
<proteinExistence type="predicted"/>
<dbReference type="Proteomes" id="UP001157915">
    <property type="component" value="Unassembled WGS sequence"/>
</dbReference>
<evidence type="ECO:0000313" key="1">
    <source>
        <dbReference type="EMBL" id="SMP35124.1"/>
    </source>
</evidence>
<dbReference type="EMBL" id="FXUA01000010">
    <property type="protein sequence ID" value="SMP35124.1"/>
    <property type="molecule type" value="Genomic_DNA"/>
</dbReference>
<reference evidence="1 2" key="1">
    <citation type="submission" date="2017-05" db="EMBL/GenBank/DDBJ databases">
        <authorList>
            <person name="Varghese N."/>
            <person name="Submissions S."/>
        </authorList>
    </citation>
    <scope>NUCLEOTIDE SEQUENCE [LARGE SCALE GENOMIC DNA]</scope>
    <source>
        <strain evidence="1 2">DSM 15360</strain>
    </source>
</reference>
<comment type="caution">
    <text evidence="1">The sequence shown here is derived from an EMBL/GenBank/DDBJ whole genome shotgun (WGS) entry which is preliminary data.</text>
</comment>
<dbReference type="RefSeq" id="WP_283414728.1">
    <property type="nucleotide sequence ID" value="NZ_FXUA01000010.1"/>
</dbReference>
<sequence length="102" mass="12082">MSESLSQETFLLLRKDFDFPEKAEALDEEKAISILSKVISYMLDREFERLIQICYRVDLGEEKLKRILHESEPDEVATDLAKALWMRQQQKVVIRKQYSSNE</sequence>
<evidence type="ECO:0000313" key="2">
    <source>
        <dbReference type="Proteomes" id="UP001157915"/>
    </source>
</evidence>
<protein>
    <submittedName>
        <fullName evidence="1">Uncharacterized protein</fullName>
    </submittedName>
</protein>
<name>A0ABY1PIG0_9BACT</name>